<evidence type="ECO:0000256" key="3">
    <source>
        <dbReference type="ARBA" id="ARBA00022679"/>
    </source>
</evidence>
<feature type="domain" description="Fucosyltransferase C-terminal" evidence="4">
    <location>
        <begin position="65"/>
        <end position="200"/>
    </location>
</feature>
<gene>
    <name evidence="6" type="ORF">HC175_16455</name>
</gene>
<name>A0ABX1D6V3_9FLAO</name>
<comment type="similarity">
    <text evidence="1">Belongs to the glycosyltransferase 10 family.</text>
</comment>
<dbReference type="Pfam" id="PF18025">
    <property type="entry name" value="FucT_N"/>
    <property type="match status" value="1"/>
</dbReference>
<comment type="caution">
    <text evidence="6">The sequence shown here is derived from an EMBL/GenBank/DDBJ whole genome shotgun (WGS) entry which is preliminary data.</text>
</comment>
<keyword evidence="3" id="KW-0808">Transferase</keyword>
<dbReference type="InterPro" id="IPR001503">
    <property type="entry name" value="Glyco_trans_10"/>
</dbReference>
<dbReference type="InterPro" id="IPR055270">
    <property type="entry name" value="Glyco_tran_10_C"/>
</dbReference>
<reference evidence="6 7" key="1">
    <citation type="submission" date="2020-03" db="EMBL/GenBank/DDBJ databases">
        <title>Salinimicrobium sp. nov, isolated from SCS.</title>
        <authorList>
            <person name="Cao W.R."/>
        </authorList>
    </citation>
    <scope>NUCLEOTIDE SEQUENCE [LARGE SCALE GENOMIC DNA]</scope>
    <source>
        <strain evidence="7">J15B91</strain>
    </source>
</reference>
<dbReference type="Proteomes" id="UP000703674">
    <property type="component" value="Unassembled WGS sequence"/>
</dbReference>
<keyword evidence="2" id="KW-0328">Glycosyltransferase</keyword>
<dbReference type="PANTHER" id="PTHR11929:SF194">
    <property type="entry name" value="ALPHA-(1,3)-FUCOSYLTRANSFERASE 10"/>
    <property type="match status" value="1"/>
</dbReference>
<keyword evidence="7" id="KW-1185">Reference proteome</keyword>
<evidence type="ECO:0000256" key="1">
    <source>
        <dbReference type="ARBA" id="ARBA00008919"/>
    </source>
</evidence>
<feature type="non-terminal residue" evidence="6">
    <location>
        <position position="201"/>
    </location>
</feature>
<evidence type="ECO:0000259" key="4">
    <source>
        <dbReference type="Pfam" id="PF00852"/>
    </source>
</evidence>
<evidence type="ECO:0000256" key="2">
    <source>
        <dbReference type="ARBA" id="ARBA00022676"/>
    </source>
</evidence>
<evidence type="ECO:0000259" key="5">
    <source>
        <dbReference type="Pfam" id="PF18025"/>
    </source>
</evidence>
<proteinExistence type="inferred from homology"/>
<dbReference type="SUPFAM" id="SSF53756">
    <property type="entry name" value="UDP-Glycosyltransferase/glycogen phosphorylase"/>
    <property type="match status" value="1"/>
</dbReference>
<sequence>KYKNPVKIYYTGENLIPDFNLCDYGIGFSYLDLGDRYLRYPNFALIPDQFGKLLKHKSFTIEDIQKKEFFCNFIYSNSQADPARDQFFHLLSNYKEVMSPGKHLNNTSMDIGGRFTEDWMYTKLEFQSKFKFSIAFENSSSPGYTTEKLMHSYITNTIPIYWGNPEVAKDFNPNSLINCHEFKTFDEVVERVKEIDQNDEL</sequence>
<dbReference type="PANTHER" id="PTHR11929">
    <property type="entry name" value="ALPHA- 1,3 -FUCOSYLTRANSFERASE"/>
    <property type="match status" value="1"/>
</dbReference>
<feature type="non-terminal residue" evidence="6">
    <location>
        <position position="1"/>
    </location>
</feature>
<organism evidence="6 7">
    <name type="scientific">Salinimicrobium oceani</name>
    <dbReference type="NCBI Taxonomy" id="2722702"/>
    <lineage>
        <taxon>Bacteria</taxon>
        <taxon>Pseudomonadati</taxon>
        <taxon>Bacteroidota</taxon>
        <taxon>Flavobacteriia</taxon>
        <taxon>Flavobacteriales</taxon>
        <taxon>Flavobacteriaceae</taxon>
        <taxon>Salinimicrobium</taxon>
    </lineage>
</organism>
<evidence type="ECO:0000313" key="6">
    <source>
        <dbReference type="EMBL" id="NJW54503.1"/>
    </source>
</evidence>
<evidence type="ECO:0000313" key="7">
    <source>
        <dbReference type="Proteomes" id="UP000703674"/>
    </source>
</evidence>
<dbReference type="Gene3D" id="3.40.50.11660">
    <property type="entry name" value="Glycosyl transferase family 10, C-terminal domain"/>
    <property type="match status" value="1"/>
</dbReference>
<dbReference type="EMBL" id="JAAVJR010000236">
    <property type="protein sequence ID" value="NJW54503.1"/>
    <property type="molecule type" value="Genomic_DNA"/>
</dbReference>
<protein>
    <submittedName>
        <fullName evidence="6">Glycosyltransferase</fullName>
    </submittedName>
</protein>
<accession>A0ABX1D6V3</accession>
<dbReference type="RefSeq" id="WP_209310032.1">
    <property type="nucleotide sequence ID" value="NZ_JAAVJR010000236.1"/>
</dbReference>
<feature type="domain" description="Alpha-(1,3)-fucosyltransferase FucT N-terminal" evidence="5">
    <location>
        <begin position="1"/>
        <end position="45"/>
    </location>
</feature>
<dbReference type="InterPro" id="IPR041058">
    <property type="entry name" value="FucT_N"/>
</dbReference>
<dbReference type="InterPro" id="IPR038577">
    <property type="entry name" value="GT10-like_C_sf"/>
</dbReference>
<dbReference type="Pfam" id="PF00852">
    <property type="entry name" value="Glyco_transf_10"/>
    <property type="match status" value="1"/>
</dbReference>